<gene>
    <name evidence="1" type="ORF">EL26_09990</name>
</gene>
<dbReference type="EMBL" id="JMIR01000011">
    <property type="protein sequence ID" value="KEO83522.1"/>
    <property type="molecule type" value="Genomic_DNA"/>
</dbReference>
<name>A0A074MCB1_9BACL</name>
<keyword evidence="2" id="KW-1185">Reference proteome</keyword>
<proteinExistence type="predicted"/>
<dbReference type="Pfam" id="PF19420">
    <property type="entry name" value="DDAH_eukar"/>
    <property type="match status" value="1"/>
</dbReference>
<dbReference type="STRING" id="1157490.EL26_09990"/>
<dbReference type="OrthoDB" id="9814070at2"/>
<dbReference type="AlphaFoldDB" id="A0A074MCB1"/>
<evidence type="ECO:0008006" key="3">
    <source>
        <dbReference type="Google" id="ProtNLM"/>
    </source>
</evidence>
<sequence length="283" mass="32642">MDVSAVSLQCRNEYAPLRSVLMCTPTYMQIEEVINEIQKHYVEVNIDIDRSVSQFNTVVEFLTQRGIRVELIPEDPLLPEQVFTRDIGVVIDNQLVRAALRCSIRQTEEQVFQDWLHRNRIQSVRTLNFFEGGDIVIDRNTIWVGVGNRTSLEVVEEFRKLFPHREVIALPFQEIYLHLDCVFNLLSPDEALIFKDAFDAESLRLLEKRYRLIEVPEEEQFTLATNVLSVGAGHVISLPHNRVTNQAMRQAGLIVHEIDLSEIIKSGGSFRCITLPLQRQDQN</sequence>
<evidence type="ECO:0000313" key="1">
    <source>
        <dbReference type="EMBL" id="KEO83522.1"/>
    </source>
</evidence>
<protein>
    <recommendedName>
        <fullName evidence="3">Nitrate reductase</fullName>
    </recommendedName>
</protein>
<dbReference type="PANTHER" id="PTHR47271:SF2">
    <property type="entry name" value="ARGININE DEIMINASE"/>
    <property type="match status" value="1"/>
</dbReference>
<dbReference type="eggNOG" id="COG1834">
    <property type="taxonomic scope" value="Bacteria"/>
</dbReference>
<dbReference type="Gene3D" id="3.75.10.10">
    <property type="entry name" value="L-arginine/glycine Amidinotransferase, Chain A"/>
    <property type="match status" value="1"/>
</dbReference>
<dbReference type="GO" id="GO:0019546">
    <property type="term" value="P:L-arginine deiminase pathway"/>
    <property type="evidence" value="ECO:0007669"/>
    <property type="project" value="TreeGrafter"/>
</dbReference>
<evidence type="ECO:0000313" key="2">
    <source>
        <dbReference type="Proteomes" id="UP000027931"/>
    </source>
</evidence>
<organism evidence="1 2">
    <name type="scientific">Tumebacillus flagellatus</name>
    <dbReference type="NCBI Taxonomy" id="1157490"/>
    <lineage>
        <taxon>Bacteria</taxon>
        <taxon>Bacillati</taxon>
        <taxon>Bacillota</taxon>
        <taxon>Bacilli</taxon>
        <taxon>Bacillales</taxon>
        <taxon>Alicyclobacillaceae</taxon>
        <taxon>Tumebacillus</taxon>
    </lineage>
</organism>
<dbReference type="SUPFAM" id="SSF55909">
    <property type="entry name" value="Pentein"/>
    <property type="match status" value="1"/>
</dbReference>
<accession>A0A074MCB1</accession>
<dbReference type="Proteomes" id="UP000027931">
    <property type="component" value="Unassembled WGS sequence"/>
</dbReference>
<comment type="caution">
    <text evidence="1">The sequence shown here is derived from an EMBL/GenBank/DDBJ whole genome shotgun (WGS) entry which is preliminary data.</text>
</comment>
<reference evidence="1 2" key="1">
    <citation type="journal article" date="2013" name="Int. J. Syst. Evol. Microbiol.">
        <title>Tumebacillus flagellatus sp. nov., an alpha-amylase/pullulanase-producing bacterium isolated from cassava wastewater.</title>
        <authorList>
            <person name="Wang Q."/>
            <person name="Xie N."/>
            <person name="Qin Y."/>
            <person name="Shen N."/>
            <person name="Zhu J."/>
            <person name="Mi H."/>
            <person name="Huang R."/>
        </authorList>
    </citation>
    <scope>NUCLEOTIDE SEQUENCE [LARGE SCALE GENOMIC DNA]</scope>
    <source>
        <strain evidence="1 2">GST4</strain>
    </source>
</reference>
<dbReference type="PANTHER" id="PTHR47271">
    <property type="entry name" value="ARGININE DEIMINASE"/>
    <property type="match status" value="1"/>
</dbReference>
<dbReference type="GO" id="GO:0016990">
    <property type="term" value="F:arginine deiminase activity"/>
    <property type="evidence" value="ECO:0007669"/>
    <property type="project" value="TreeGrafter"/>
</dbReference>